<protein>
    <recommendedName>
        <fullName evidence="5">Bacterial EndoU nuclease domain-containing protein</fullName>
    </recommendedName>
</protein>
<proteinExistence type="predicted"/>
<feature type="compositionally biased region" description="Acidic residues" evidence="2">
    <location>
        <begin position="102"/>
        <end position="113"/>
    </location>
</feature>
<reference evidence="4" key="1">
    <citation type="journal article" date="2019" name="Int. J. Syst. Evol. Microbiol.">
        <title>The Global Catalogue of Microorganisms (GCM) 10K type strain sequencing project: providing services to taxonomists for standard genome sequencing and annotation.</title>
        <authorList>
            <consortium name="The Broad Institute Genomics Platform"/>
            <consortium name="The Broad Institute Genome Sequencing Center for Infectious Disease"/>
            <person name="Wu L."/>
            <person name="Ma J."/>
        </authorList>
    </citation>
    <scope>NUCLEOTIDE SEQUENCE [LARGE SCALE GENOMIC DNA]</scope>
    <source>
        <strain evidence="4">JCM 15313</strain>
    </source>
</reference>
<dbReference type="RefSeq" id="WP_344165784.1">
    <property type="nucleotide sequence ID" value="NZ_BAAAPC010000039.1"/>
</dbReference>
<dbReference type="EMBL" id="BAAAPC010000039">
    <property type="protein sequence ID" value="GAA2017615.1"/>
    <property type="molecule type" value="Genomic_DNA"/>
</dbReference>
<feature type="compositionally biased region" description="Acidic residues" evidence="2">
    <location>
        <begin position="70"/>
        <end position="80"/>
    </location>
</feature>
<name>A0ABP5F894_9ACTN</name>
<feature type="coiled-coil region" evidence="1">
    <location>
        <begin position="128"/>
        <end position="155"/>
    </location>
</feature>
<accession>A0ABP5F894</accession>
<evidence type="ECO:0000256" key="1">
    <source>
        <dbReference type="SAM" id="Coils"/>
    </source>
</evidence>
<feature type="region of interest" description="Disordered" evidence="2">
    <location>
        <begin position="51"/>
        <end position="118"/>
    </location>
</feature>
<gene>
    <name evidence="3" type="ORF">GCM10009799_52000</name>
</gene>
<organism evidence="3 4">
    <name type="scientific">Nocardiopsis rhodophaea</name>
    <dbReference type="NCBI Taxonomy" id="280238"/>
    <lineage>
        <taxon>Bacteria</taxon>
        <taxon>Bacillati</taxon>
        <taxon>Actinomycetota</taxon>
        <taxon>Actinomycetes</taxon>
        <taxon>Streptosporangiales</taxon>
        <taxon>Nocardiopsidaceae</taxon>
        <taxon>Nocardiopsis</taxon>
    </lineage>
</organism>
<evidence type="ECO:0000313" key="3">
    <source>
        <dbReference type="EMBL" id="GAA2017615.1"/>
    </source>
</evidence>
<dbReference type="Proteomes" id="UP001501585">
    <property type="component" value="Unassembled WGS sequence"/>
</dbReference>
<evidence type="ECO:0000313" key="4">
    <source>
        <dbReference type="Proteomes" id="UP001501585"/>
    </source>
</evidence>
<feature type="region of interest" description="Disordered" evidence="2">
    <location>
        <begin position="293"/>
        <end position="321"/>
    </location>
</feature>
<sequence>MRWVWRAESGGFKVEYAAVVLLVTVVATAVLAFGLPTEVKSLYATGVCRITDGEDCDDRQGESSATEPGDTTDDTPEADAPDANPMPPDGGNSPEGKNDPDGAADSESSDAPEGDGKAAYDPKLAQAFYDADSELDDAQSELDKAKQALKDTDYDKLGKDLLELVGDIIGYNDARDCLTKGDLMACLWTVVGFTPWGKGAKLVKAAPKILKFWNRWRKARKARDAAQKIIDKAKKKVDEKKKKRDDALSDCQEAGKGRRSNFTVGAPTASEVDTLLAPEGIRLGFILQNEGGPDPGPACEINAHKDPRKPDSAAPKGSADNALKGFKGRHLTFGDGNFLIDKSGVKHALKRHHPDYWDGSEKGTQTFFKKGLSPSDIADIAQDVMKQNRETLAKKGTNDIYQIEAVVDGERYVVGINNGRVGQIYPKY</sequence>
<keyword evidence="4" id="KW-1185">Reference proteome</keyword>
<comment type="caution">
    <text evidence="3">The sequence shown here is derived from an EMBL/GenBank/DDBJ whole genome shotgun (WGS) entry which is preliminary data.</text>
</comment>
<feature type="coiled-coil region" evidence="1">
    <location>
        <begin position="223"/>
        <end position="250"/>
    </location>
</feature>
<keyword evidence="1" id="KW-0175">Coiled coil</keyword>
<evidence type="ECO:0008006" key="5">
    <source>
        <dbReference type="Google" id="ProtNLM"/>
    </source>
</evidence>
<evidence type="ECO:0000256" key="2">
    <source>
        <dbReference type="SAM" id="MobiDB-lite"/>
    </source>
</evidence>
<feature type="compositionally biased region" description="Basic and acidic residues" evidence="2">
    <location>
        <begin position="302"/>
        <end position="311"/>
    </location>
</feature>